<evidence type="ECO:0000256" key="1">
    <source>
        <dbReference type="SAM" id="Coils"/>
    </source>
</evidence>
<comment type="caution">
    <text evidence="2">The sequence shown here is derived from an EMBL/GenBank/DDBJ whole genome shotgun (WGS) entry which is preliminary data.</text>
</comment>
<feature type="coiled-coil region" evidence="1">
    <location>
        <begin position="218"/>
        <end position="245"/>
    </location>
</feature>
<accession>A0ABU5C741</accession>
<name>A0ABU5C741_9BACI</name>
<dbReference type="EMBL" id="JAWDIP010000003">
    <property type="protein sequence ID" value="MDY0395118.1"/>
    <property type="molecule type" value="Genomic_DNA"/>
</dbReference>
<evidence type="ECO:0008006" key="4">
    <source>
        <dbReference type="Google" id="ProtNLM"/>
    </source>
</evidence>
<proteinExistence type="predicted"/>
<keyword evidence="3" id="KW-1185">Reference proteome</keyword>
<evidence type="ECO:0000313" key="3">
    <source>
        <dbReference type="Proteomes" id="UP001281447"/>
    </source>
</evidence>
<gene>
    <name evidence="2" type="ORF">RWE15_12670</name>
</gene>
<keyword evidence="1" id="KW-0175">Coiled coil</keyword>
<evidence type="ECO:0000313" key="2">
    <source>
        <dbReference type="EMBL" id="MDY0395118.1"/>
    </source>
</evidence>
<organism evidence="2 3">
    <name type="scientific">Tigheibacillus halophilus</name>
    <dbReference type="NCBI Taxonomy" id="361280"/>
    <lineage>
        <taxon>Bacteria</taxon>
        <taxon>Bacillati</taxon>
        <taxon>Bacillota</taxon>
        <taxon>Bacilli</taxon>
        <taxon>Bacillales</taxon>
        <taxon>Bacillaceae</taxon>
        <taxon>Tigheibacillus</taxon>
    </lineage>
</organism>
<dbReference type="Proteomes" id="UP001281447">
    <property type="component" value="Unassembled WGS sequence"/>
</dbReference>
<reference evidence="2 3" key="1">
    <citation type="submission" date="2023-10" db="EMBL/GenBank/DDBJ databases">
        <title>Virgibacillus halophilus 5B73C genome.</title>
        <authorList>
            <person name="Miliotis G."/>
            <person name="Sengupta P."/>
            <person name="Hameed A."/>
            <person name="Chuvochina M."/>
            <person name="Mcdonagh F."/>
            <person name="Simpson A.C."/>
            <person name="Singh N.K."/>
            <person name="Rekha P.D."/>
            <person name="Raman K."/>
            <person name="Hugenholtz P."/>
            <person name="Venkateswaran K."/>
        </authorList>
    </citation>
    <scope>NUCLEOTIDE SEQUENCE [LARGE SCALE GENOMIC DNA]</scope>
    <source>
        <strain evidence="2 3">5B73C</strain>
    </source>
</reference>
<sequence>MNQYLKVVKSDIKNKVIGSEVTSDSDKIPANIKTFNQMVFYVNRYKKLKEKESDEDKKLSDKEKEEIKHFEEAINKNAFKSIYDVEIYHNHIPESLIGSGTLQNPADKSAKYYDDQISEIFDDDDSDMLEELKKFTLSDKFFKDILEGNDHIYDQIRLDKELPDSGKDLSDPGKYTIGQLYGLFYYAMSMKSKKAGEIIIQSIENKLGDLKKKQVKTIEGHMSDYDKAKKELENVDTKKEEDKADKSFGELWAELNKYKDIKDSITSDNATYAELDGYIKQYNGAVEGAGDASEPESRLQFIKDAFNRFKEFVEFIQGFPNSIRNELYINEYILANYGTKAPYELGKESSYYYNTKKAQYITYGYNTAGINYFMFLKDVVMILFVVNMLAQITQGGICRATSIF</sequence>
<protein>
    <recommendedName>
        <fullName evidence="4">LXG domain of WXG superfamily protein</fullName>
    </recommendedName>
</protein>